<dbReference type="FunFam" id="3.40.50.300:FF:000006">
    <property type="entry name" value="DNA-binding transcriptional regulator NtrC"/>
    <property type="match status" value="1"/>
</dbReference>
<name>C0QRM0_PERMH</name>
<accession>C0QRM0</accession>
<evidence type="ECO:0000256" key="5">
    <source>
        <dbReference type="ARBA" id="ARBA00023163"/>
    </source>
</evidence>
<dbReference type="InterPro" id="IPR011006">
    <property type="entry name" value="CheY-like_superfamily"/>
</dbReference>
<dbReference type="GO" id="GO:0000160">
    <property type="term" value="P:phosphorelay signal transduction system"/>
    <property type="evidence" value="ECO:0007669"/>
    <property type="project" value="InterPro"/>
</dbReference>
<dbReference type="SMART" id="SM00382">
    <property type="entry name" value="AAA"/>
    <property type="match status" value="1"/>
</dbReference>
<dbReference type="RefSeq" id="WP_012675808.1">
    <property type="nucleotide sequence ID" value="NC_012440.1"/>
</dbReference>
<dbReference type="PANTHER" id="PTHR32071">
    <property type="entry name" value="TRANSCRIPTIONAL REGULATORY PROTEIN"/>
    <property type="match status" value="1"/>
</dbReference>
<dbReference type="GO" id="GO:0005524">
    <property type="term" value="F:ATP binding"/>
    <property type="evidence" value="ECO:0007669"/>
    <property type="project" value="UniProtKB-KW"/>
</dbReference>
<keyword evidence="4" id="KW-0238">DNA-binding</keyword>
<organism evidence="9 10">
    <name type="scientific">Persephonella marina (strain DSM 14350 / EX-H1)</name>
    <dbReference type="NCBI Taxonomy" id="123214"/>
    <lineage>
        <taxon>Bacteria</taxon>
        <taxon>Pseudomonadati</taxon>
        <taxon>Aquificota</taxon>
        <taxon>Aquificia</taxon>
        <taxon>Aquificales</taxon>
        <taxon>Hydrogenothermaceae</taxon>
        <taxon>Persephonella</taxon>
    </lineage>
</organism>
<dbReference type="PROSITE" id="PS50045">
    <property type="entry name" value="SIGMA54_INTERACT_4"/>
    <property type="match status" value="1"/>
</dbReference>
<dbReference type="Pfam" id="PF00072">
    <property type="entry name" value="Response_reg"/>
    <property type="match status" value="1"/>
</dbReference>
<keyword evidence="2" id="KW-0067">ATP-binding</keyword>
<dbReference type="KEGG" id="pmx:PERMA_1549"/>
<keyword evidence="5" id="KW-0804">Transcription</keyword>
<dbReference type="Proteomes" id="UP000001366">
    <property type="component" value="Chromosome"/>
</dbReference>
<dbReference type="PaxDb" id="123214-PERMA_1549"/>
<feature type="modified residue" description="4-aspartylphosphate" evidence="6">
    <location>
        <position position="54"/>
    </location>
</feature>
<dbReference type="AlphaFoldDB" id="C0QRM0"/>
<dbReference type="InterPro" id="IPR002078">
    <property type="entry name" value="Sigma_54_int"/>
</dbReference>
<dbReference type="SUPFAM" id="SSF52172">
    <property type="entry name" value="CheY-like"/>
    <property type="match status" value="1"/>
</dbReference>
<dbReference type="GO" id="GO:0043565">
    <property type="term" value="F:sequence-specific DNA binding"/>
    <property type="evidence" value="ECO:0007669"/>
    <property type="project" value="InterPro"/>
</dbReference>
<evidence type="ECO:0000313" key="9">
    <source>
        <dbReference type="EMBL" id="ACO03569.1"/>
    </source>
</evidence>
<evidence type="ECO:0000256" key="6">
    <source>
        <dbReference type="PROSITE-ProRule" id="PRU00169"/>
    </source>
</evidence>
<dbReference type="Pfam" id="PF00158">
    <property type="entry name" value="Sigma54_activat"/>
    <property type="match status" value="1"/>
</dbReference>
<dbReference type="EMBL" id="CP001230">
    <property type="protein sequence ID" value="ACO03569.1"/>
    <property type="molecule type" value="Genomic_DNA"/>
</dbReference>
<dbReference type="PROSITE" id="PS00675">
    <property type="entry name" value="SIGMA54_INTERACT_1"/>
    <property type="match status" value="1"/>
</dbReference>
<dbReference type="SUPFAM" id="SSF46689">
    <property type="entry name" value="Homeodomain-like"/>
    <property type="match status" value="1"/>
</dbReference>
<dbReference type="eggNOG" id="COG2204">
    <property type="taxonomic scope" value="Bacteria"/>
</dbReference>
<evidence type="ECO:0000313" key="10">
    <source>
        <dbReference type="Proteomes" id="UP000001366"/>
    </source>
</evidence>
<evidence type="ECO:0000256" key="2">
    <source>
        <dbReference type="ARBA" id="ARBA00022840"/>
    </source>
</evidence>
<dbReference type="PROSITE" id="PS50110">
    <property type="entry name" value="RESPONSE_REGULATORY"/>
    <property type="match status" value="1"/>
</dbReference>
<dbReference type="SUPFAM" id="SSF52540">
    <property type="entry name" value="P-loop containing nucleoside triphosphate hydrolases"/>
    <property type="match status" value="1"/>
</dbReference>
<dbReference type="PRINTS" id="PR01590">
    <property type="entry name" value="HTHFIS"/>
</dbReference>
<dbReference type="PROSITE" id="PS00688">
    <property type="entry name" value="SIGMA54_INTERACT_3"/>
    <property type="match status" value="1"/>
</dbReference>
<dbReference type="GO" id="GO:0006355">
    <property type="term" value="P:regulation of DNA-templated transcription"/>
    <property type="evidence" value="ECO:0007669"/>
    <property type="project" value="InterPro"/>
</dbReference>
<protein>
    <submittedName>
        <fullName evidence="9">Transcriptional regulatory protein ZraR</fullName>
    </submittedName>
</protein>
<dbReference type="Gene3D" id="3.40.50.2300">
    <property type="match status" value="1"/>
</dbReference>
<feature type="domain" description="Sigma-54 factor interaction" evidence="7">
    <location>
        <begin position="147"/>
        <end position="376"/>
    </location>
</feature>
<dbReference type="Pfam" id="PF25601">
    <property type="entry name" value="AAA_lid_14"/>
    <property type="match status" value="1"/>
</dbReference>
<dbReference type="HOGENOM" id="CLU_000445_0_6_0"/>
<sequence>MEKGRILIVDDEVDILQSFQIILEEEGYYVETTDNPREALERLKEKSFDLVMSDMRMPNMTGEEFLIELRKFNKVTSFIVMTAYGTIENAVRCMKEGAFHYISKPIDFNDPGVWKLIQEAVEKSQILQENIRLKTELESLRSDKNPILTKNPQMLQIIEYIKKVAPLDLTVLIYGESGVGKELVAKAIHNLSTRSDKPFIPINCANISPDIMEAEFFGYKKGSFTGATEDRKGIIERANGGTIFLDEIGELPLDIQGKLLRFLQEKEIRRIGDDRAIYVDVRVIAATNRDLQKLVSEGKFREDLFYRIEGLKIYIPPLRERKEDIPVLVKNFIDIFNEKYGGNIKGITSKAMEILLNYDWPGNIRQLENVVNKACVLASDSEYINENHIDPSIKFSIKQEFPLEYSQAKKMHMDRFMKTYLKVLLTMTEGNITQAAKLANIERQSLQKLLKKYNVNPSEFRKIP</sequence>
<dbReference type="InterPro" id="IPR025662">
    <property type="entry name" value="Sigma_54_int_dom_ATP-bd_1"/>
</dbReference>
<dbReference type="PANTHER" id="PTHR32071:SF113">
    <property type="entry name" value="ALGINATE BIOSYNTHESIS TRANSCRIPTIONAL REGULATORY PROTEIN ALGB"/>
    <property type="match status" value="1"/>
</dbReference>
<dbReference type="SMART" id="SM00448">
    <property type="entry name" value="REC"/>
    <property type="match status" value="1"/>
</dbReference>
<dbReference type="InterPro" id="IPR003593">
    <property type="entry name" value="AAA+_ATPase"/>
</dbReference>
<dbReference type="InterPro" id="IPR009057">
    <property type="entry name" value="Homeodomain-like_sf"/>
</dbReference>
<dbReference type="InterPro" id="IPR058031">
    <property type="entry name" value="AAA_lid_NorR"/>
</dbReference>
<evidence type="ECO:0000259" key="7">
    <source>
        <dbReference type="PROSITE" id="PS50045"/>
    </source>
</evidence>
<evidence type="ECO:0000256" key="4">
    <source>
        <dbReference type="ARBA" id="ARBA00023125"/>
    </source>
</evidence>
<dbReference type="InterPro" id="IPR002197">
    <property type="entry name" value="HTH_Fis"/>
</dbReference>
<dbReference type="InterPro" id="IPR025943">
    <property type="entry name" value="Sigma_54_int_dom_ATP-bd_2"/>
</dbReference>
<evidence type="ECO:0000256" key="3">
    <source>
        <dbReference type="ARBA" id="ARBA00023015"/>
    </source>
</evidence>
<keyword evidence="1" id="KW-0547">Nucleotide-binding</keyword>
<feature type="domain" description="Response regulatory" evidence="8">
    <location>
        <begin position="5"/>
        <end position="119"/>
    </location>
</feature>
<dbReference type="InterPro" id="IPR025944">
    <property type="entry name" value="Sigma_54_int_dom_CS"/>
</dbReference>
<proteinExistence type="predicted"/>
<evidence type="ECO:0000256" key="1">
    <source>
        <dbReference type="ARBA" id="ARBA00022741"/>
    </source>
</evidence>
<dbReference type="PROSITE" id="PS00676">
    <property type="entry name" value="SIGMA54_INTERACT_2"/>
    <property type="match status" value="1"/>
</dbReference>
<dbReference type="Gene3D" id="1.10.10.60">
    <property type="entry name" value="Homeodomain-like"/>
    <property type="match status" value="1"/>
</dbReference>
<evidence type="ECO:0000259" key="8">
    <source>
        <dbReference type="PROSITE" id="PS50110"/>
    </source>
</evidence>
<dbReference type="InterPro" id="IPR001789">
    <property type="entry name" value="Sig_transdc_resp-reg_receiver"/>
</dbReference>
<keyword evidence="6" id="KW-0597">Phosphoprotein</keyword>
<reference evidence="9 10" key="1">
    <citation type="journal article" date="2009" name="J. Bacteriol.">
        <title>Complete and draft genome sequences of six members of the Aquificales.</title>
        <authorList>
            <person name="Reysenbach A.L."/>
            <person name="Hamamura N."/>
            <person name="Podar M."/>
            <person name="Griffiths E."/>
            <person name="Ferreira S."/>
            <person name="Hochstein R."/>
            <person name="Heidelberg J."/>
            <person name="Johnson J."/>
            <person name="Mead D."/>
            <person name="Pohorille A."/>
            <person name="Sarmiento M."/>
            <person name="Schweighofer K."/>
            <person name="Seshadri R."/>
            <person name="Voytek M.A."/>
        </authorList>
    </citation>
    <scope>NUCLEOTIDE SEQUENCE [LARGE SCALE GENOMIC DNA]</scope>
    <source>
        <strain evidence="10">DSM 14350 / EX-H1</strain>
    </source>
</reference>
<dbReference type="CDD" id="cd00009">
    <property type="entry name" value="AAA"/>
    <property type="match status" value="1"/>
</dbReference>
<dbReference type="InterPro" id="IPR027417">
    <property type="entry name" value="P-loop_NTPase"/>
</dbReference>
<dbReference type="STRING" id="123214.PERMA_1549"/>
<keyword evidence="3" id="KW-0805">Transcription regulation</keyword>
<dbReference type="Gene3D" id="3.40.50.300">
    <property type="entry name" value="P-loop containing nucleotide triphosphate hydrolases"/>
    <property type="match status" value="1"/>
</dbReference>
<gene>
    <name evidence="9" type="ordered locus">PERMA_1549</name>
</gene>
<dbReference type="Gene3D" id="1.10.8.60">
    <property type="match status" value="1"/>
</dbReference>
<keyword evidence="10" id="KW-1185">Reference proteome</keyword>